<keyword evidence="9" id="KW-1185">Reference proteome</keyword>
<dbReference type="SUPFAM" id="SSF116842">
    <property type="entry name" value="XseB-like"/>
    <property type="match status" value="1"/>
</dbReference>
<dbReference type="EC" id="3.1.11.6" evidence="6"/>
<feature type="coiled-coil region" evidence="7">
    <location>
        <begin position="1"/>
        <end position="63"/>
    </location>
</feature>
<accession>A0A939H8N5</accession>
<evidence type="ECO:0000256" key="4">
    <source>
        <dbReference type="ARBA" id="ARBA00022801"/>
    </source>
</evidence>
<evidence type="ECO:0000256" key="7">
    <source>
        <dbReference type="SAM" id="Coils"/>
    </source>
</evidence>
<dbReference type="GO" id="GO:0006308">
    <property type="term" value="P:DNA catabolic process"/>
    <property type="evidence" value="ECO:0007669"/>
    <property type="project" value="UniProtKB-UniRule"/>
</dbReference>
<reference evidence="8" key="1">
    <citation type="submission" date="2021-03" db="EMBL/GenBank/DDBJ databases">
        <title>Proteiniclasticum marinus sp. nov., isolated from tidal flat sediment.</title>
        <authorList>
            <person name="Namirimu T."/>
            <person name="Yang J.-A."/>
            <person name="Yang S.-H."/>
            <person name="Kim Y.-J."/>
            <person name="Kwon K.K."/>
        </authorList>
    </citation>
    <scope>NUCLEOTIDE SEQUENCE</scope>
    <source>
        <strain evidence="8">SCR006</strain>
    </source>
</reference>
<dbReference type="HAMAP" id="MF_00337">
    <property type="entry name" value="Exonuc_7_S"/>
    <property type="match status" value="1"/>
</dbReference>
<dbReference type="PANTHER" id="PTHR34137">
    <property type="entry name" value="EXODEOXYRIBONUCLEASE 7 SMALL SUBUNIT"/>
    <property type="match status" value="1"/>
</dbReference>
<gene>
    <name evidence="6 8" type="primary">xseB</name>
    <name evidence="8" type="ORF">J3A84_00565</name>
</gene>
<evidence type="ECO:0000256" key="6">
    <source>
        <dbReference type="HAMAP-Rule" id="MF_00337"/>
    </source>
</evidence>
<sequence>MVKKKLTYKELTEKLDDIIENLESGELSVEESMEKYEEGVKITKELLAILNKAEEKVKIMRDQDEMEF</sequence>
<comment type="similarity">
    <text evidence="1 6">Belongs to the XseB family.</text>
</comment>
<comment type="caution">
    <text evidence="8">The sequence shown here is derived from an EMBL/GenBank/DDBJ whole genome shotgun (WGS) entry which is preliminary data.</text>
</comment>
<evidence type="ECO:0000313" key="9">
    <source>
        <dbReference type="Proteomes" id="UP000664218"/>
    </source>
</evidence>
<comment type="function">
    <text evidence="6">Bidirectionally degrades single-stranded DNA into large acid-insoluble oligonucleotides, which are then degraded further into small acid-soluble oligonucleotides.</text>
</comment>
<evidence type="ECO:0000256" key="2">
    <source>
        <dbReference type="ARBA" id="ARBA00022490"/>
    </source>
</evidence>
<dbReference type="Proteomes" id="UP000664218">
    <property type="component" value="Unassembled WGS sequence"/>
</dbReference>
<dbReference type="EMBL" id="JAFNJU010000001">
    <property type="protein sequence ID" value="MBO1263531.1"/>
    <property type="molecule type" value="Genomic_DNA"/>
</dbReference>
<dbReference type="RefSeq" id="WP_207598051.1">
    <property type="nucleotide sequence ID" value="NZ_JAFNJU010000001.1"/>
</dbReference>
<keyword evidence="3 6" id="KW-0540">Nuclease</keyword>
<dbReference type="PANTHER" id="PTHR34137:SF1">
    <property type="entry name" value="EXODEOXYRIBONUCLEASE 7 SMALL SUBUNIT"/>
    <property type="match status" value="1"/>
</dbReference>
<evidence type="ECO:0000256" key="1">
    <source>
        <dbReference type="ARBA" id="ARBA00009998"/>
    </source>
</evidence>
<protein>
    <recommendedName>
        <fullName evidence="6">Exodeoxyribonuclease 7 small subunit</fullName>
        <ecNumber evidence="6">3.1.11.6</ecNumber>
    </recommendedName>
    <alternativeName>
        <fullName evidence="6">Exodeoxyribonuclease VII small subunit</fullName>
        <shortName evidence="6">Exonuclease VII small subunit</shortName>
    </alternativeName>
</protein>
<evidence type="ECO:0000256" key="3">
    <source>
        <dbReference type="ARBA" id="ARBA00022722"/>
    </source>
</evidence>
<evidence type="ECO:0000256" key="5">
    <source>
        <dbReference type="ARBA" id="ARBA00022839"/>
    </source>
</evidence>
<comment type="subunit">
    <text evidence="6">Heterooligomer composed of large and small subunits.</text>
</comment>
<proteinExistence type="inferred from homology"/>
<dbReference type="InterPro" id="IPR003761">
    <property type="entry name" value="Exonuc_VII_S"/>
</dbReference>
<dbReference type="GO" id="GO:0008855">
    <property type="term" value="F:exodeoxyribonuclease VII activity"/>
    <property type="evidence" value="ECO:0007669"/>
    <property type="project" value="UniProtKB-UniRule"/>
</dbReference>
<dbReference type="InterPro" id="IPR037004">
    <property type="entry name" value="Exonuc_VII_ssu_sf"/>
</dbReference>
<dbReference type="Pfam" id="PF02609">
    <property type="entry name" value="Exonuc_VII_S"/>
    <property type="match status" value="1"/>
</dbReference>
<comment type="catalytic activity">
    <reaction evidence="6">
        <text>Exonucleolytic cleavage in either 5'- to 3'- or 3'- to 5'-direction to yield nucleoside 5'-phosphates.</text>
        <dbReference type="EC" id="3.1.11.6"/>
    </reaction>
</comment>
<dbReference type="GO" id="GO:0005829">
    <property type="term" value="C:cytosol"/>
    <property type="evidence" value="ECO:0007669"/>
    <property type="project" value="TreeGrafter"/>
</dbReference>
<organism evidence="8 9">
    <name type="scientific">Proteiniclasticum aestuarii</name>
    <dbReference type="NCBI Taxonomy" id="2817862"/>
    <lineage>
        <taxon>Bacteria</taxon>
        <taxon>Bacillati</taxon>
        <taxon>Bacillota</taxon>
        <taxon>Clostridia</taxon>
        <taxon>Eubacteriales</taxon>
        <taxon>Clostridiaceae</taxon>
        <taxon>Proteiniclasticum</taxon>
    </lineage>
</organism>
<dbReference type="NCBIfam" id="TIGR01280">
    <property type="entry name" value="xseB"/>
    <property type="match status" value="1"/>
</dbReference>
<dbReference type="AlphaFoldDB" id="A0A939H8N5"/>
<dbReference type="Gene3D" id="1.10.287.1040">
    <property type="entry name" value="Exonuclease VII, small subunit"/>
    <property type="match status" value="1"/>
</dbReference>
<keyword evidence="7" id="KW-0175">Coiled coil</keyword>
<name>A0A939H8N5_9CLOT</name>
<evidence type="ECO:0000313" key="8">
    <source>
        <dbReference type="EMBL" id="MBO1263531.1"/>
    </source>
</evidence>
<comment type="subcellular location">
    <subcellularLocation>
        <location evidence="6">Cytoplasm</location>
    </subcellularLocation>
</comment>
<keyword evidence="2 6" id="KW-0963">Cytoplasm</keyword>
<keyword evidence="4 6" id="KW-0378">Hydrolase</keyword>
<keyword evidence="5 6" id="KW-0269">Exonuclease</keyword>
<dbReference type="GO" id="GO:0009318">
    <property type="term" value="C:exodeoxyribonuclease VII complex"/>
    <property type="evidence" value="ECO:0007669"/>
    <property type="project" value="UniProtKB-UniRule"/>
</dbReference>